<dbReference type="RefSeq" id="WP_146371091.1">
    <property type="nucleotide sequence ID" value="NZ_SJPP01000001.1"/>
</dbReference>
<dbReference type="GO" id="GO:0009423">
    <property type="term" value="P:chorismate biosynthetic process"/>
    <property type="evidence" value="ECO:0007669"/>
    <property type="project" value="UniProtKB-UniRule"/>
</dbReference>
<evidence type="ECO:0000256" key="5">
    <source>
        <dbReference type="ARBA" id="ARBA00023141"/>
    </source>
</evidence>
<feature type="domain" description="Enolpyruvate transferase" evidence="9">
    <location>
        <begin position="11"/>
        <end position="419"/>
    </location>
</feature>
<keyword evidence="4 7" id="KW-0808">Transferase</keyword>
<comment type="pathway">
    <text evidence="1 7">Metabolic intermediate biosynthesis; chorismate biosynthesis; chorismate from D-erythrose 4-phosphate and phosphoenolpyruvate: step 6/7.</text>
</comment>
<evidence type="ECO:0000256" key="4">
    <source>
        <dbReference type="ARBA" id="ARBA00022679"/>
    </source>
</evidence>
<comment type="caution">
    <text evidence="10">The sequence shown here is derived from an EMBL/GenBank/DDBJ whole genome shotgun (WGS) entry which is preliminary data.</text>
</comment>
<evidence type="ECO:0000256" key="3">
    <source>
        <dbReference type="ARBA" id="ARBA00022605"/>
    </source>
</evidence>
<accession>A0A5C6BQ43</accession>
<feature type="binding site" evidence="7">
    <location>
        <position position="29"/>
    </location>
    <ligand>
        <name>3-phosphoshikimate</name>
        <dbReference type="ChEBI" id="CHEBI:145989"/>
    </ligand>
</feature>
<reference evidence="10 11" key="1">
    <citation type="submission" date="2019-02" db="EMBL/GenBank/DDBJ databases">
        <title>Deep-cultivation of Planctomycetes and their phenomic and genomic characterization uncovers novel biology.</title>
        <authorList>
            <person name="Wiegand S."/>
            <person name="Jogler M."/>
            <person name="Boedeker C."/>
            <person name="Pinto D."/>
            <person name="Vollmers J."/>
            <person name="Rivas-Marin E."/>
            <person name="Kohn T."/>
            <person name="Peeters S.H."/>
            <person name="Heuer A."/>
            <person name="Rast P."/>
            <person name="Oberbeckmann S."/>
            <person name="Bunk B."/>
            <person name="Jeske O."/>
            <person name="Meyerdierks A."/>
            <person name="Storesund J.E."/>
            <person name="Kallscheuer N."/>
            <person name="Luecker S."/>
            <person name="Lage O.M."/>
            <person name="Pohl T."/>
            <person name="Merkel B.J."/>
            <person name="Hornburger P."/>
            <person name="Mueller R.-W."/>
            <person name="Bruemmer F."/>
            <person name="Labrenz M."/>
            <person name="Spormann A.M."/>
            <person name="Op Den Camp H."/>
            <person name="Overmann J."/>
            <person name="Amann R."/>
            <person name="Jetten M.S.M."/>
            <person name="Mascher T."/>
            <person name="Medema M.H."/>
            <person name="Devos D.P."/>
            <person name="Kaster A.-K."/>
            <person name="Ovreas L."/>
            <person name="Rohde M."/>
            <person name="Galperin M.Y."/>
            <person name="Jogler C."/>
        </authorList>
    </citation>
    <scope>NUCLEOTIDE SEQUENCE [LARGE SCALE GENOMIC DNA]</scope>
    <source>
        <strain evidence="10 11">CA54</strain>
    </source>
</reference>
<evidence type="ECO:0000256" key="7">
    <source>
        <dbReference type="HAMAP-Rule" id="MF_00210"/>
    </source>
</evidence>
<evidence type="ECO:0000256" key="8">
    <source>
        <dbReference type="SAM" id="MobiDB-lite"/>
    </source>
</evidence>
<evidence type="ECO:0000256" key="1">
    <source>
        <dbReference type="ARBA" id="ARBA00004811"/>
    </source>
</evidence>
<dbReference type="GO" id="GO:0008652">
    <property type="term" value="P:amino acid biosynthetic process"/>
    <property type="evidence" value="ECO:0007669"/>
    <property type="project" value="UniProtKB-KW"/>
</dbReference>
<feature type="binding site" evidence="7">
    <location>
        <position position="313"/>
    </location>
    <ligand>
        <name>3-phosphoshikimate</name>
        <dbReference type="ChEBI" id="CHEBI:145989"/>
    </ligand>
</feature>
<evidence type="ECO:0000259" key="9">
    <source>
        <dbReference type="Pfam" id="PF00275"/>
    </source>
</evidence>
<feature type="binding site" evidence="7">
    <location>
        <position position="125"/>
    </location>
    <ligand>
        <name>phosphoenolpyruvate</name>
        <dbReference type="ChEBI" id="CHEBI:58702"/>
    </ligand>
</feature>
<evidence type="ECO:0000256" key="6">
    <source>
        <dbReference type="ARBA" id="ARBA00044633"/>
    </source>
</evidence>
<feature type="binding site" evidence="7">
    <location>
        <position position="199"/>
    </location>
    <ligand>
        <name>3-phosphoshikimate</name>
        <dbReference type="ChEBI" id="CHEBI:145989"/>
    </ligand>
</feature>
<dbReference type="SUPFAM" id="SSF55205">
    <property type="entry name" value="EPT/RTPC-like"/>
    <property type="match status" value="1"/>
</dbReference>
<dbReference type="GO" id="GO:0003866">
    <property type="term" value="F:3-phosphoshikimate 1-carboxyvinyltransferase activity"/>
    <property type="evidence" value="ECO:0007669"/>
    <property type="project" value="UniProtKB-UniRule"/>
</dbReference>
<feature type="binding site" evidence="7">
    <location>
        <position position="385"/>
    </location>
    <ligand>
        <name>phosphoenolpyruvate</name>
        <dbReference type="ChEBI" id="CHEBI:58702"/>
    </ligand>
</feature>
<dbReference type="Pfam" id="PF00275">
    <property type="entry name" value="EPSP_synthase"/>
    <property type="match status" value="1"/>
</dbReference>
<protein>
    <recommendedName>
        <fullName evidence="7">3-phosphoshikimate 1-carboxyvinyltransferase</fullName>
        <ecNumber evidence="7">2.5.1.19</ecNumber>
    </recommendedName>
    <alternativeName>
        <fullName evidence="7">5-enolpyruvylshikimate-3-phosphate synthase</fullName>
        <shortName evidence="7">EPSP synthase</shortName>
        <shortName evidence="7">EPSPS</shortName>
    </alternativeName>
</protein>
<dbReference type="PROSITE" id="PS00885">
    <property type="entry name" value="EPSP_SYNTHASE_2"/>
    <property type="match status" value="1"/>
</dbReference>
<dbReference type="PANTHER" id="PTHR21090">
    <property type="entry name" value="AROM/DEHYDROQUINATE SYNTHASE"/>
    <property type="match status" value="1"/>
</dbReference>
<feature type="binding site" evidence="7">
    <location>
        <position position="171"/>
    </location>
    <ligand>
        <name>3-phosphoshikimate</name>
        <dbReference type="ChEBI" id="CHEBI:145989"/>
    </ligand>
</feature>
<comment type="similarity">
    <text evidence="2 7">Belongs to the EPSP synthase family.</text>
</comment>
<dbReference type="GO" id="GO:0009073">
    <property type="term" value="P:aromatic amino acid family biosynthetic process"/>
    <property type="evidence" value="ECO:0007669"/>
    <property type="project" value="UniProtKB-KW"/>
</dbReference>
<organism evidence="10 11">
    <name type="scientific">Symmachiella macrocystis</name>
    <dbReference type="NCBI Taxonomy" id="2527985"/>
    <lineage>
        <taxon>Bacteria</taxon>
        <taxon>Pseudomonadati</taxon>
        <taxon>Planctomycetota</taxon>
        <taxon>Planctomycetia</taxon>
        <taxon>Planctomycetales</taxon>
        <taxon>Planctomycetaceae</taxon>
        <taxon>Symmachiella</taxon>
    </lineage>
</organism>
<dbReference type="Gene3D" id="3.65.10.10">
    <property type="entry name" value="Enolpyruvate transferase domain"/>
    <property type="match status" value="2"/>
</dbReference>
<keyword evidence="5 7" id="KW-0057">Aromatic amino acid biosynthesis</keyword>
<dbReference type="PANTHER" id="PTHR21090:SF5">
    <property type="entry name" value="PENTAFUNCTIONAL AROM POLYPEPTIDE"/>
    <property type="match status" value="1"/>
</dbReference>
<dbReference type="GO" id="GO:0005737">
    <property type="term" value="C:cytoplasm"/>
    <property type="evidence" value="ECO:0007669"/>
    <property type="project" value="UniProtKB-SubCell"/>
</dbReference>
<dbReference type="InterPro" id="IPR023193">
    <property type="entry name" value="EPSP_synthase_CS"/>
</dbReference>
<dbReference type="OrthoDB" id="9809920at2"/>
<evidence type="ECO:0000256" key="2">
    <source>
        <dbReference type="ARBA" id="ARBA00009948"/>
    </source>
</evidence>
<dbReference type="EC" id="2.5.1.19" evidence="7"/>
<feature type="binding site" evidence="7">
    <location>
        <position position="340"/>
    </location>
    <ligand>
        <name>3-phosphoshikimate</name>
        <dbReference type="ChEBI" id="CHEBI:145989"/>
    </ligand>
</feature>
<dbReference type="AlphaFoldDB" id="A0A5C6BQ43"/>
<feature type="binding site" evidence="7">
    <location>
        <position position="344"/>
    </location>
    <ligand>
        <name>phosphoenolpyruvate</name>
        <dbReference type="ChEBI" id="CHEBI:58702"/>
    </ligand>
</feature>
<keyword evidence="11" id="KW-1185">Reference proteome</keyword>
<sequence>MSDPLPISHVTQPLSGTVRPPGSKSLTNRALIVAALADGDSELTGVLDSQDTQVMLESLTRLGFKVQHDQSLARVSLRGCGGTVPAGGAELWLENSGTSIRFLTALCAAGQGDFRLDGSTRMRERPIGDLIAALNQLGGQVTSVAGTDCPPVRVVADGLRGGTVDVPGSISSQFLSAVLMAAPTAANRVDIQVAGTLVSVPYVEMTLAVMRQFGVEVEYDSYTRFTIEPQCYAPTRYAIEPDASAASYFFAAAAVTGGEITVQGLTRDALQGDVRFVDALAEMGCTVIDGSDSISVRGGALRGIDIDMNAISDTAQTLAAIAPFAEGPTRIRNVAHMRHKETDRISALVIELRRLGVRVDEFDDGLMIHPGPLHPATIETYDDHRMAMSFAITGLKSPGIQIADPGCTAKTYPRFFEDLAQLTDAP</sequence>
<dbReference type="NCBIfam" id="TIGR01356">
    <property type="entry name" value="aroA"/>
    <property type="match status" value="1"/>
</dbReference>
<comment type="function">
    <text evidence="7">Catalyzes the transfer of the enolpyruvyl moiety of phosphoenolpyruvate (PEP) to the 5-hydroxyl of shikimate-3-phosphate (S3P) to produce enolpyruvyl shikimate-3-phosphate and inorganic phosphate.</text>
</comment>
<feature type="binding site" evidence="7">
    <location>
        <position position="173"/>
    </location>
    <ligand>
        <name>phosphoenolpyruvate</name>
        <dbReference type="ChEBI" id="CHEBI:58702"/>
    </ligand>
</feature>
<keyword evidence="3 7" id="KW-0028">Amino-acid biosynthesis</keyword>
<dbReference type="InterPro" id="IPR013792">
    <property type="entry name" value="RNA3'P_cycl/enolpyr_Trfase_a/b"/>
</dbReference>
<dbReference type="EMBL" id="SJPP01000001">
    <property type="protein sequence ID" value="TWU13812.1"/>
    <property type="molecule type" value="Genomic_DNA"/>
</dbReference>
<evidence type="ECO:0000313" key="10">
    <source>
        <dbReference type="EMBL" id="TWU13812.1"/>
    </source>
</evidence>
<feature type="binding site" evidence="7">
    <location>
        <position position="410"/>
    </location>
    <ligand>
        <name>phosphoenolpyruvate</name>
        <dbReference type="ChEBI" id="CHEBI:58702"/>
    </ligand>
</feature>
<feature type="binding site" evidence="7">
    <location>
        <position position="97"/>
    </location>
    <ligand>
        <name>phosphoenolpyruvate</name>
        <dbReference type="ChEBI" id="CHEBI:58702"/>
    </ligand>
</feature>
<feature type="binding site" evidence="7">
    <location>
        <position position="172"/>
    </location>
    <ligand>
        <name>3-phosphoshikimate</name>
        <dbReference type="ChEBI" id="CHEBI:145989"/>
    </ligand>
</feature>
<dbReference type="HAMAP" id="MF_00210">
    <property type="entry name" value="EPSP_synth"/>
    <property type="match status" value="1"/>
</dbReference>
<dbReference type="InterPro" id="IPR006264">
    <property type="entry name" value="EPSP_synthase"/>
</dbReference>
<gene>
    <name evidence="7 10" type="primary">aroA</name>
    <name evidence="10" type="ORF">CA54_26470</name>
</gene>
<dbReference type="CDD" id="cd01556">
    <property type="entry name" value="EPSP_synthase"/>
    <property type="match status" value="1"/>
</dbReference>
<proteinExistence type="inferred from homology"/>
<comment type="subcellular location">
    <subcellularLocation>
        <location evidence="7">Cytoplasm</location>
    </subcellularLocation>
</comment>
<dbReference type="UniPathway" id="UPA00053">
    <property type="reaction ID" value="UER00089"/>
</dbReference>
<feature type="active site" description="Proton acceptor" evidence="7">
    <location>
        <position position="313"/>
    </location>
</feature>
<dbReference type="PIRSF" id="PIRSF000505">
    <property type="entry name" value="EPSPS"/>
    <property type="match status" value="1"/>
</dbReference>
<dbReference type="InterPro" id="IPR001986">
    <property type="entry name" value="Enolpyruvate_Tfrase_dom"/>
</dbReference>
<dbReference type="InterPro" id="IPR036968">
    <property type="entry name" value="Enolpyruvate_Tfrase_sf"/>
</dbReference>
<name>A0A5C6BQ43_9PLAN</name>
<keyword evidence="7" id="KW-0963">Cytoplasm</keyword>
<feature type="binding site" evidence="7">
    <location>
        <position position="173"/>
    </location>
    <ligand>
        <name>3-phosphoshikimate</name>
        <dbReference type="ChEBI" id="CHEBI:145989"/>
    </ligand>
</feature>
<feature type="binding site" evidence="7">
    <location>
        <position position="25"/>
    </location>
    <ligand>
        <name>3-phosphoshikimate</name>
        <dbReference type="ChEBI" id="CHEBI:145989"/>
    </ligand>
</feature>
<dbReference type="Proteomes" id="UP000320735">
    <property type="component" value="Unassembled WGS sequence"/>
</dbReference>
<feature type="binding site" evidence="7">
    <location>
        <position position="24"/>
    </location>
    <ligand>
        <name>3-phosphoshikimate</name>
        <dbReference type="ChEBI" id="CHEBI:145989"/>
    </ligand>
</feature>
<feature type="binding site" evidence="7">
    <location>
        <position position="24"/>
    </location>
    <ligand>
        <name>phosphoenolpyruvate</name>
        <dbReference type="ChEBI" id="CHEBI:58702"/>
    </ligand>
</feature>
<comment type="subunit">
    <text evidence="7">Monomer.</text>
</comment>
<feature type="region of interest" description="Disordered" evidence="8">
    <location>
        <begin position="1"/>
        <end position="21"/>
    </location>
</feature>
<evidence type="ECO:0000313" key="11">
    <source>
        <dbReference type="Proteomes" id="UP000320735"/>
    </source>
</evidence>
<comment type="catalytic activity">
    <reaction evidence="6">
        <text>3-phosphoshikimate + phosphoenolpyruvate = 5-O-(1-carboxyvinyl)-3-phosphoshikimate + phosphate</text>
        <dbReference type="Rhea" id="RHEA:21256"/>
        <dbReference type="ChEBI" id="CHEBI:43474"/>
        <dbReference type="ChEBI" id="CHEBI:57701"/>
        <dbReference type="ChEBI" id="CHEBI:58702"/>
        <dbReference type="ChEBI" id="CHEBI:145989"/>
        <dbReference type="EC" id="2.5.1.19"/>
    </reaction>
    <physiologicalReaction direction="left-to-right" evidence="6">
        <dbReference type="Rhea" id="RHEA:21257"/>
    </physiologicalReaction>
</comment>
<comment type="caution">
    <text evidence="7">Lacks conserved residue(s) required for the propagation of feature annotation.</text>
</comment>